<keyword evidence="3" id="KW-0436">Ligase</keyword>
<protein>
    <recommendedName>
        <fullName evidence="5">Carrier domain-containing protein</fullName>
    </recommendedName>
</protein>
<dbReference type="VEuPathDB" id="FungiDB:ASPCADRAFT_502898"/>
<dbReference type="NCBIfam" id="TIGR01733">
    <property type="entry name" value="AA-adenyl-dom"/>
    <property type="match status" value="1"/>
</dbReference>
<keyword evidence="1" id="KW-0596">Phosphopantetheine</keyword>
<dbReference type="Gene3D" id="3.30.559.30">
    <property type="entry name" value="Nonribosomal peptide synthetase, condensation domain"/>
    <property type="match status" value="2"/>
</dbReference>
<dbReference type="GO" id="GO:0031177">
    <property type="term" value="F:phosphopantetheine binding"/>
    <property type="evidence" value="ECO:0007669"/>
    <property type="project" value="TreeGrafter"/>
</dbReference>
<dbReference type="GO" id="GO:0005737">
    <property type="term" value="C:cytoplasm"/>
    <property type="evidence" value="ECO:0007669"/>
    <property type="project" value="TreeGrafter"/>
</dbReference>
<comment type="similarity">
    <text evidence="4">Belongs to the NRP synthetase family.</text>
</comment>
<evidence type="ECO:0000256" key="1">
    <source>
        <dbReference type="ARBA" id="ARBA00022450"/>
    </source>
</evidence>
<dbReference type="GO" id="GO:0044550">
    <property type="term" value="P:secondary metabolite biosynthetic process"/>
    <property type="evidence" value="ECO:0007669"/>
    <property type="project" value="TreeGrafter"/>
</dbReference>
<name>A0A1R3S1P2_ASPC5</name>
<dbReference type="SUPFAM" id="SSF52777">
    <property type="entry name" value="CoA-dependent acyltransferases"/>
    <property type="match status" value="3"/>
</dbReference>
<dbReference type="CDD" id="cd19545">
    <property type="entry name" value="FUM14_C_NRPS-like"/>
    <property type="match status" value="1"/>
</dbReference>
<dbReference type="PROSITE" id="PS00455">
    <property type="entry name" value="AMP_BINDING"/>
    <property type="match status" value="1"/>
</dbReference>
<dbReference type="PANTHER" id="PTHR45527:SF16">
    <property type="entry name" value="NONRIBOSOMAL PEPTIDE SYNTHASE ATNA-RELATED"/>
    <property type="match status" value="1"/>
</dbReference>
<dbReference type="InterPro" id="IPR023213">
    <property type="entry name" value="CAT-like_dom_sf"/>
</dbReference>
<dbReference type="InterPro" id="IPR010071">
    <property type="entry name" value="AA_adenyl_dom"/>
</dbReference>
<dbReference type="Gene3D" id="3.30.300.30">
    <property type="match status" value="1"/>
</dbReference>
<dbReference type="InterPro" id="IPR000873">
    <property type="entry name" value="AMP-dep_synth/lig_dom"/>
</dbReference>
<dbReference type="InterPro" id="IPR036736">
    <property type="entry name" value="ACP-like_sf"/>
</dbReference>
<dbReference type="InterPro" id="IPR045851">
    <property type="entry name" value="AMP-bd_C_sf"/>
</dbReference>
<dbReference type="OMA" id="QIENLAW"/>
<dbReference type="GO" id="GO:0016874">
    <property type="term" value="F:ligase activity"/>
    <property type="evidence" value="ECO:0007669"/>
    <property type="project" value="UniProtKB-KW"/>
</dbReference>
<evidence type="ECO:0000256" key="2">
    <source>
        <dbReference type="ARBA" id="ARBA00022553"/>
    </source>
</evidence>
<dbReference type="InterPro" id="IPR020845">
    <property type="entry name" value="AMP-binding_CS"/>
</dbReference>
<dbReference type="InterPro" id="IPR009081">
    <property type="entry name" value="PP-bd_ACP"/>
</dbReference>
<dbReference type="PROSITE" id="PS50075">
    <property type="entry name" value="CARRIER"/>
    <property type="match status" value="1"/>
</dbReference>
<dbReference type="Gene3D" id="1.10.1200.10">
    <property type="entry name" value="ACP-like"/>
    <property type="match status" value="1"/>
</dbReference>
<accession>A0A1R3S1P2</accession>
<evidence type="ECO:0000259" key="5">
    <source>
        <dbReference type="PROSITE" id="PS50075"/>
    </source>
</evidence>
<dbReference type="GO" id="GO:0043041">
    <property type="term" value="P:amino acid activation for nonribosomal peptide biosynthetic process"/>
    <property type="evidence" value="ECO:0007669"/>
    <property type="project" value="TreeGrafter"/>
</dbReference>
<dbReference type="Pfam" id="PF00668">
    <property type="entry name" value="Condensation"/>
    <property type="match status" value="1"/>
</dbReference>
<evidence type="ECO:0000256" key="3">
    <source>
        <dbReference type="ARBA" id="ARBA00022598"/>
    </source>
</evidence>
<dbReference type="InterPro" id="IPR042099">
    <property type="entry name" value="ANL_N_sf"/>
</dbReference>
<organism evidence="6 7">
    <name type="scientific">Aspergillus carbonarius (strain ITEM 5010)</name>
    <dbReference type="NCBI Taxonomy" id="602072"/>
    <lineage>
        <taxon>Eukaryota</taxon>
        <taxon>Fungi</taxon>
        <taxon>Dikarya</taxon>
        <taxon>Ascomycota</taxon>
        <taxon>Pezizomycotina</taxon>
        <taxon>Eurotiomycetes</taxon>
        <taxon>Eurotiomycetidae</taxon>
        <taxon>Eurotiales</taxon>
        <taxon>Aspergillaceae</taxon>
        <taxon>Aspergillus</taxon>
        <taxon>Aspergillus subgen. Circumdati</taxon>
    </lineage>
</organism>
<dbReference type="PROSITE" id="PS00012">
    <property type="entry name" value="PHOSPHOPANTETHEINE"/>
    <property type="match status" value="1"/>
</dbReference>
<proteinExistence type="inferred from homology"/>
<evidence type="ECO:0000256" key="4">
    <source>
        <dbReference type="ARBA" id="ARBA00029454"/>
    </source>
</evidence>
<keyword evidence="7" id="KW-1185">Reference proteome</keyword>
<dbReference type="SUPFAM" id="SSF56801">
    <property type="entry name" value="Acetyl-CoA synthetase-like"/>
    <property type="match status" value="1"/>
</dbReference>
<dbReference type="OrthoDB" id="416786at2759"/>
<reference evidence="7" key="1">
    <citation type="journal article" date="2017" name="Genome Biol.">
        <title>Comparative genomics reveals high biological diversity and specific adaptations in the industrially and medically important fungal genus Aspergillus.</title>
        <authorList>
            <person name="de Vries R.P."/>
            <person name="Riley R."/>
            <person name="Wiebenga A."/>
            <person name="Aguilar-Osorio G."/>
            <person name="Amillis S."/>
            <person name="Uchima C.A."/>
            <person name="Anderluh G."/>
            <person name="Asadollahi M."/>
            <person name="Askin M."/>
            <person name="Barry K."/>
            <person name="Battaglia E."/>
            <person name="Bayram O."/>
            <person name="Benocci T."/>
            <person name="Braus-Stromeyer S.A."/>
            <person name="Caldana C."/>
            <person name="Canovas D."/>
            <person name="Cerqueira G.C."/>
            <person name="Chen F."/>
            <person name="Chen W."/>
            <person name="Choi C."/>
            <person name="Clum A."/>
            <person name="Dos Santos R.A."/>
            <person name="Damasio A.R."/>
            <person name="Diallinas G."/>
            <person name="Emri T."/>
            <person name="Fekete E."/>
            <person name="Flipphi M."/>
            <person name="Freyberg S."/>
            <person name="Gallo A."/>
            <person name="Gournas C."/>
            <person name="Habgood R."/>
            <person name="Hainaut M."/>
            <person name="Harispe M.L."/>
            <person name="Henrissat B."/>
            <person name="Hilden K.S."/>
            <person name="Hope R."/>
            <person name="Hossain A."/>
            <person name="Karabika E."/>
            <person name="Karaffa L."/>
            <person name="Karanyi Z."/>
            <person name="Krasevec N."/>
            <person name="Kuo A."/>
            <person name="Kusch H."/>
            <person name="LaButti K."/>
            <person name="Lagendijk E.L."/>
            <person name="Lapidus A."/>
            <person name="Levasseur A."/>
            <person name="Lindquist E."/>
            <person name="Lipzen A."/>
            <person name="Logrieco A.F."/>
            <person name="MacCabe A."/>
            <person name="Maekelae M.R."/>
            <person name="Malavazi I."/>
            <person name="Melin P."/>
            <person name="Meyer V."/>
            <person name="Mielnichuk N."/>
            <person name="Miskei M."/>
            <person name="Molnar A.P."/>
            <person name="Mule G."/>
            <person name="Ngan C.Y."/>
            <person name="Orejas M."/>
            <person name="Orosz E."/>
            <person name="Ouedraogo J.P."/>
            <person name="Overkamp K.M."/>
            <person name="Park H.-S."/>
            <person name="Perrone G."/>
            <person name="Piumi F."/>
            <person name="Punt P.J."/>
            <person name="Ram A.F."/>
            <person name="Ramon A."/>
            <person name="Rauscher S."/>
            <person name="Record E."/>
            <person name="Riano-Pachon D.M."/>
            <person name="Robert V."/>
            <person name="Roehrig J."/>
            <person name="Ruller R."/>
            <person name="Salamov A."/>
            <person name="Salih N.S."/>
            <person name="Samson R.A."/>
            <person name="Sandor E."/>
            <person name="Sanguinetti M."/>
            <person name="Schuetze T."/>
            <person name="Sepcic K."/>
            <person name="Shelest E."/>
            <person name="Sherlock G."/>
            <person name="Sophianopoulou V."/>
            <person name="Squina F.M."/>
            <person name="Sun H."/>
            <person name="Susca A."/>
            <person name="Todd R.B."/>
            <person name="Tsang A."/>
            <person name="Unkles S.E."/>
            <person name="van de Wiele N."/>
            <person name="van Rossen-Uffink D."/>
            <person name="Oliveira J.V."/>
            <person name="Vesth T.C."/>
            <person name="Visser J."/>
            <person name="Yu J.-H."/>
            <person name="Zhou M."/>
            <person name="Andersen M.R."/>
            <person name="Archer D.B."/>
            <person name="Baker S.E."/>
            <person name="Benoit I."/>
            <person name="Brakhage A.A."/>
            <person name="Braus G.H."/>
            <person name="Fischer R."/>
            <person name="Frisvad J.C."/>
            <person name="Goldman G.H."/>
            <person name="Houbraken J."/>
            <person name="Oakley B."/>
            <person name="Pocsi I."/>
            <person name="Scazzocchio C."/>
            <person name="Seiboth B."/>
            <person name="vanKuyk P.A."/>
            <person name="Wortman J."/>
            <person name="Dyer P.S."/>
            <person name="Grigoriev I.V."/>
        </authorList>
    </citation>
    <scope>NUCLEOTIDE SEQUENCE [LARGE SCALE GENOMIC DNA]</scope>
    <source>
        <strain evidence="7">ITEM 5010</strain>
    </source>
</reference>
<dbReference type="InterPro" id="IPR001242">
    <property type="entry name" value="Condensation_dom"/>
</dbReference>
<evidence type="ECO:0000313" key="7">
    <source>
        <dbReference type="Proteomes" id="UP000188318"/>
    </source>
</evidence>
<sequence>MGEASIVDVLNTLEPSVVFTHTTTQAQQPEWHKISLEQTFDGLLLERICRDRGVLIEKILQTLWGVTLGAFTNRDDICAGYISAETSLVYRCTVEASKLLLDVAEGVQSWTVSLSSMSDQGMNQQSASGPSFDTALHVVDGPGDTFHESEEVWEDKSSAVKLFVRVRPSEGTILAVYQTPHVPSFVAYNMMACLSAATHSFLDNPSSTLGELNLIGSETIQTLACWNYQPLASVDACIHDVIHHRALARPNSPAICSWDGNFTYEKLDQLSSALAAQLRNLGVDRESIVPFQFQKSAWAVIAMLATLKAGAASVALSPDFPPAHLDHILRETNATLCLVDHNNINCLAKTGVKLMTVEPGLLENNSDEAPGIPIENSVTSKDRAFIQYTSGTTGVPKGVVLDHGAFLTSMIAQHQAVHIGLESRVLQFASYIFDASLLEIFATLTAGGCLCIPSEQQRFNNLGQAIQAMSVNWVFMTPLFAQTLRPGDLAGVRTMLMGGECPSQSVIDRWGARLELLNGYGPSEGNICCSINNLSRADCPDRENIGYATPNNHLWVVSPQNPDRLTPLGAIGELLIQGPSLAREYLQNGKATKRSFIAPSWLKSISPTMPHRAYRTGDLVRYQADGSLQFLGRNDSQVKITGRRVELKSIGIHLSHSVPEDISTAVEAVYLQTGQAQRTLLVAFYWPSDAKGEIRPDDPLQPLPATAETKSMIKEIEAKLRTQVAAHTMPAFYLPLPFMPVNLSGKLDRRRLRSLAIGLPGSTLGLYAPGAADKQKPRNELEEQLQRLWAEVLGVETETVGIHDNFYQLGGESVTAIALSAMARDHGLPLLPTDILAQSELAAQAAMLQKRGAPVDKKASNNALSPDYQVDKISNDPELRKRIRQLWGLEGIVDIYPACVLQARVFGIMKQEPRAMMMQLTFHLSPDVDIGRFRAAWSEIVTHVEIFRTRIVSLPGSSQLLQVVMDEEIQWETANDIDEYCRAQMEAVPFGEGIRLYRFGLIPDGAQGHHFVWLANHSIYDGWCANRVLSILKPLYEGQAVDFGLPFKKFMYWVEDILEMDSASFWAAQMDGYQGVVFPELPSPDCQAIGKKSKAYRVSIPNLTGRNITLSTLFRAAWSFCIGQYTGITDTVFGAVQNGRMGALPGLTSLIAPTLTLVPLRVFWDNSVSVASFIENVHRRILAMIPYEQQSLPILPTTDESGASAWAFQSAMVIQPQFQEPPLIDGMQFCRRVHTEHAQLMLFFEITVLAEEVDVWIEYDSDLLREEEIDEIFGYYKHTLAQLCTHVGSGLMGDMDQLASWRQSHGADATVGFVGEEPVGR</sequence>
<dbReference type="Gene3D" id="3.40.50.12780">
    <property type="entry name" value="N-terminal domain of ligase-like"/>
    <property type="match status" value="1"/>
</dbReference>
<keyword evidence="2" id="KW-0597">Phosphoprotein</keyword>
<dbReference type="FunFam" id="1.10.1200.10:FF:000005">
    <property type="entry name" value="Nonribosomal peptide synthetase 1"/>
    <property type="match status" value="1"/>
</dbReference>
<feature type="domain" description="Carrier" evidence="5">
    <location>
        <begin position="776"/>
        <end position="852"/>
    </location>
</feature>
<dbReference type="SUPFAM" id="SSF47336">
    <property type="entry name" value="ACP-like"/>
    <property type="match status" value="1"/>
</dbReference>
<dbReference type="Proteomes" id="UP000188318">
    <property type="component" value="Unassembled WGS sequence"/>
</dbReference>
<dbReference type="Gene3D" id="3.30.559.10">
    <property type="entry name" value="Chloramphenicol acetyltransferase-like domain"/>
    <property type="match status" value="1"/>
</dbReference>
<dbReference type="InterPro" id="IPR006162">
    <property type="entry name" value="Ppantetheine_attach_site"/>
</dbReference>
<evidence type="ECO:0000313" key="6">
    <source>
        <dbReference type="EMBL" id="OOG00618.1"/>
    </source>
</evidence>
<dbReference type="STRING" id="602072.A0A1R3S1P2"/>
<dbReference type="Pfam" id="PF00501">
    <property type="entry name" value="AMP-binding"/>
    <property type="match status" value="1"/>
</dbReference>
<dbReference type="Pfam" id="PF00550">
    <property type="entry name" value="PP-binding"/>
    <property type="match status" value="1"/>
</dbReference>
<dbReference type="FunFam" id="3.40.50.12780:FF:000014">
    <property type="entry name" value="Nonribosomal peptide synthetase 1"/>
    <property type="match status" value="1"/>
</dbReference>
<gene>
    <name evidence="6" type="ORF">ASPCADRAFT_502898</name>
</gene>
<dbReference type="CDD" id="cd05918">
    <property type="entry name" value="A_NRPS_SidN3_like"/>
    <property type="match status" value="1"/>
</dbReference>
<dbReference type="PANTHER" id="PTHR45527">
    <property type="entry name" value="NONRIBOSOMAL PEPTIDE SYNTHETASE"/>
    <property type="match status" value="1"/>
</dbReference>
<dbReference type="EMBL" id="KV907493">
    <property type="protein sequence ID" value="OOG00618.1"/>
    <property type="molecule type" value="Genomic_DNA"/>
</dbReference>